<sequence>MFNLYEIIANAQGGAAMANLARLYGLSQQQAQAAVEALLPAFALGLKRTTETPDGLSAFFGMLARNPYAEWFENAGRLFADASQQAMGFRPQQQALPGEDVMALLFGSKEVSRAVAAQAAALSGVGIEITKAMMPVIAAMIAAGLPQAMRGQAGMAEAFQRAFAPMMPPAPAPEPAPGSPADFAKAWTTMMQTMLGQSEPPRPKAPPAGPDIAAMTEQIQDLGRTGNAAFSKMFEAGVDAQKAHMERLSQIFDAFVDSSKARGS</sequence>
<evidence type="ECO:0000313" key="2">
    <source>
        <dbReference type="Proteomes" id="UP000266934"/>
    </source>
</evidence>
<reference evidence="1 2" key="1">
    <citation type="submission" date="2018-08" db="EMBL/GenBank/DDBJ databases">
        <title>Complete genome sequencing of Blastochloris tepida GI.</title>
        <authorList>
            <person name="Tsukatani Y."/>
            <person name="Mori H."/>
        </authorList>
    </citation>
    <scope>NUCLEOTIDE SEQUENCE [LARGE SCALE GENOMIC DNA]</scope>
    <source>
        <strain evidence="1 2">GI</strain>
    </source>
</reference>
<keyword evidence="2" id="KW-1185">Reference proteome</keyword>
<dbReference type="Proteomes" id="UP000266934">
    <property type="component" value="Chromosome"/>
</dbReference>
<dbReference type="InterPro" id="IPR009282">
    <property type="entry name" value="DUF937"/>
</dbReference>
<accession>A0A348G2P0</accession>
<name>A0A348G2P0_9HYPH</name>
<proteinExistence type="predicted"/>
<dbReference type="AlphaFoldDB" id="A0A348G2P0"/>
<dbReference type="Pfam" id="PF06078">
    <property type="entry name" value="DUF937"/>
    <property type="match status" value="1"/>
</dbReference>
<protein>
    <recommendedName>
        <fullName evidence="3">DUF937 domain-containing protein</fullName>
    </recommendedName>
</protein>
<dbReference type="OrthoDB" id="5526542at2"/>
<evidence type="ECO:0008006" key="3">
    <source>
        <dbReference type="Google" id="ProtNLM"/>
    </source>
</evidence>
<dbReference type="RefSeq" id="WP_160140601.1">
    <property type="nucleotide sequence ID" value="NZ_AP018907.1"/>
</dbReference>
<organism evidence="1 2">
    <name type="scientific">Blastochloris tepida</name>
    <dbReference type="NCBI Taxonomy" id="2233851"/>
    <lineage>
        <taxon>Bacteria</taxon>
        <taxon>Pseudomonadati</taxon>
        <taxon>Pseudomonadota</taxon>
        <taxon>Alphaproteobacteria</taxon>
        <taxon>Hyphomicrobiales</taxon>
        <taxon>Blastochloridaceae</taxon>
        <taxon>Blastochloris</taxon>
    </lineage>
</organism>
<dbReference type="KEGG" id="blag:BLTE_25080"/>
<dbReference type="EMBL" id="AP018907">
    <property type="protein sequence ID" value="BBF93823.1"/>
    <property type="molecule type" value="Genomic_DNA"/>
</dbReference>
<evidence type="ECO:0000313" key="1">
    <source>
        <dbReference type="EMBL" id="BBF93823.1"/>
    </source>
</evidence>
<gene>
    <name evidence="1" type="ORF">BLTE_25080</name>
</gene>